<reference evidence="2 3" key="1">
    <citation type="journal article" date="2021" name="Nat. Plants">
        <title>The Taxus genome provides insights into paclitaxel biosynthesis.</title>
        <authorList>
            <person name="Xiong X."/>
            <person name="Gou J."/>
            <person name="Liao Q."/>
            <person name="Li Y."/>
            <person name="Zhou Q."/>
            <person name="Bi G."/>
            <person name="Li C."/>
            <person name="Du R."/>
            <person name="Wang X."/>
            <person name="Sun T."/>
            <person name="Guo L."/>
            <person name="Liang H."/>
            <person name="Lu P."/>
            <person name="Wu Y."/>
            <person name="Zhang Z."/>
            <person name="Ro D.K."/>
            <person name="Shang Y."/>
            <person name="Huang S."/>
            <person name="Yan J."/>
        </authorList>
    </citation>
    <scope>NUCLEOTIDE SEQUENCE [LARGE SCALE GENOMIC DNA]</scope>
    <source>
        <strain evidence="2">Ta-2019</strain>
    </source>
</reference>
<keyword evidence="3" id="KW-1185">Reference proteome</keyword>
<evidence type="ECO:0000256" key="1">
    <source>
        <dbReference type="SAM" id="MobiDB-lite"/>
    </source>
</evidence>
<feature type="compositionally biased region" description="Basic and acidic residues" evidence="1">
    <location>
        <begin position="69"/>
        <end position="95"/>
    </location>
</feature>
<name>A0AA38G4I6_TAXCH</name>
<dbReference type="EMBL" id="JAHRHJ020000005">
    <property type="protein sequence ID" value="KAH9316629.1"/>
    <property type="molecule type" value="Genomic_DNA"/>
</dbReference>
<sequence>FYVINMDIMDIVLGYPWLEILGTININVQKKFMKIWCKRKKVTLQNIILSKEQRNVKMEHEDDFEDGEEGNKDDSKGEHDEKEETNYSSTEEKKK</sequence>
<comment type="caution">
    <text evidence="2">The sequence shown here is derived from an EMBL/GenBank/DDBJ whole genome shotgun (WGS) entry which is preliminary data.</text>
</comment>
<feature type="non-terminal residue" evidence="2">
    <location>
        <position position="1"/>
    </location>
</feature>
<proteinExistence type="predicted"/>
<dbReference type="Proteomes" id="UP000824469">
    <property type="component" value="Unassembled WGS sequence"/>
</dbReference>
<evidence type="ECO:0000313" key="3">
    <source>
        <dbReference type="Proteomes" id="UP000824469"/>
    </source>
</evidence>
<evidence type="ECO:0000313" key="2">
    <source>
        <dbReference type="EMBL" id="KAH9316629.1"/>
    </source>
</evidence>
<dbReference type="AlphaFoldDB" id="A0AA38G4I6"/>
<accession>A0AA38G4I6</accession>
<gene>
    <name evidence="2" type="ORF">KI387_025256</name>
</gene>
<protein>
    <submittedName>
        <fullName evidence="2">Uncharacterized protein</fullName>
    </submittedName>
</protein>
<organism evidence="2 3">
    <name type="scientific">Taxus chinensis</name>
    <name type="common">Chinese yew</name>
    <name type="synonym">Taxus wallichiana var. chinensis</name>
    <dbReference type="NCBI Taxonomy" id="29808"/>
    <lineage>
        <taxon>Eukaryota</taxon>
        <taxon>Viridiplantae</taxon>
        <taxon>Streptophyta</taxon>
        <taxon>Embryophyta</taxon>
        <taxon>Tracheophyta</taxon>
        <taxon>Spermatophyta</taxon>
        <taxon>Pinopsida</taxon>
        <taxon>Pinidae</taxon>
        <taxon>Conifers II</taxon>
        <taxon>Cupressales</taxon>
        <taxon>Taxaceae</taxon>
        <taxon>Taxus</taxon>
    </lineage>
</organism>
<feature type="region of interest" description="Disordered" evidence="1">
    <location>
        <begin position="57"/>
        <end position="95"/>
    </location>
</feature>